<keyword evidence="3" id="KW-1185">Reference proteome</keyword>
<keyword evidence="1" id="KW-0732">Signal</keyword>
<proteinExistence type="predicted"/>
<name>A0ABS7J7C4_9SPHN</name>
<protein>
    <submittedName>
        <fullName evidence="2">Uncharacterized protein</fullName>
    </submittedName>
</protein>
<accession>A0ABS7J7C4</accession>
<feature type="signal peptide" evidence="1">
    <location>
        <begin position="1"/>
        <end position="20"/>
    </location>
</feature>
<comment type="caution">
    <text evidence="2">The sequence shown here is derived from an EMBL/GenBank/DDBJ whole genome shotgun (WGS) entry which is preliminary data.</text>
</comment>
<organism evidence="2 3">
    <name type="scientific">Qipengyuania qiaonensis</name>
    <dbReference type="NCBI Taxonomy" id="2867240"/>
    <lineage>
        <taxon>Bacteria</taxon>
        <taxon>Pseudomonadati</taxon>
        <taxon>Pseudomonadota</taxon>
        <taxon>Alphaproteobacteria</taxon>
        <taxon>Sphingomonadales</taxon>
        <taxon>Erythrobacteraceae</taxon>
        <taxon>Qipengyuania</taxon>
    </lineage>
</organism>
<dbReference type="Proteomes" id="UP000755104">
    <property type="component" value="Unassembled WGS sequence"/>
</dbReference>
<evidence type="ECO:0000256" key="1">
    <source>
        <dbReference type="SAM" id="SignalP"/>
    </source>
</evidence>
<gene>
    <name evidence="2" type="ORF">K3174_11825</name>
</gene>
<evidence type="ECO:0000313" key="3">
    <source>
        <dbReference type="Proteomes" id="UP000755104"/>
    </source>
</evidence>
<dbReference type="EMBL" id="JAIGNO010000007">
    <property type="protein sequence ID" value="MBX7483219.1"/>
    <property type="molecule type" value="Genomic_DNA"/>
</dbReference>
<sequence length="282" mass="29216">MKILSAIIPCALVVSAPLSAETLSNTHVLMLLDAGLGEEAVIAKIETEQGEYATDTSTLLQLSARGVPSSVIAAMVKRASIVPEMSDSAADPLAPHFPGVYLYDDWSNEPRMWKIDPTSSSQTKTGGIFGYALTGGIASASVKAVIPGEEARHNVPKSTPVFYVYLDSATGGMSGTFSTGFGASIQSPNEFSLVALSQKKGRREARIGSMNIAGAKAGVMDKDQIPFSYEQVAQGVYKLTPEAPLEKGQYGFIFAVGGGAGPGLVGSAGTAGARVFAFGVGD</sequence>
<evidence type="ECO:0000313" key="2">
    <source>
        <dbReference type="EMBL" id="MBX7483219.1"/>
    </source>
</evidence>
<feature type="chain" id="PRO_5045757975" evidence="1">
    <location>
        <begin position="21"/>
        <end position="282"/>
    </location>
</feature>
<reference evidence="2 3" key="1">
    <citation type="submission" date="2021-08" db="EMBL/GenBank/DDBJ databases">
        <title>Comparative Genomics Analysis of the Genus Qipengyuania Reveals Extensive Genetic Diversity and Metabolic Versatility, Including the Description of Fifteen Novel Species.</title>
        <authorList>
            <person name="Liu Y."/>
        </authorList>
    </citation>
    <scope>NUCLEOTIDE SEQUENCE [LARGE SCALE GENOMIC DNA]</scope>
    <source>
        <strain evidence="2 3">6D47A</strain>
    </source>
</reference>
<dbReference type="RefSeq" id="WP_221558588.1">
    <property type="nucleotide sequence ID" value="NZ_JAIGNO010000007.1"/>
</dbReference>